<evidence type="ECO:0000313" key="2">
    <source>
        <dbReference type="Proteomes" id="UP001338137"/>
    </source>
</evidence>
<name>A0ABU6GD21_9BACL</name>
<evidence type="ECO:0000313" key="1">
    <source>
        <dbReference type="EMBL" id="MEC0231147.1"/>
    </source>
</evidence>
<sequence>MQTKIRIAIAHKEYSGSYINKGANNLTTDLDQAITFSNMSDASEWLLNAVYAPVDKECYKYAQIEIIKRDLEEEANVQ</sequence>
<organism evidence="1 2">
    <name type="scientific">Paenibacillus alba</name>
    <dbReference type="NCBI Taxonomy" id="1197127"/>
    <lineage>
        <taxon>Bacteria</taxon>
        <taxon>Bacillati</taxon>
        <taxon>Bacillota</taxon>
        <taxon>Bacilli</taxon>
        <taxon>Bacillales</taxon>
        <taxon>Paenibacillaceae</taxon>
        <taxon>Paenibacillus</taxon>
    </lineage>
</organism>
<protein>
    <submittedName>
        <fullName evidence="1">Uncharacterized protein</fullName>
    </submittedName>
</protein>
<proteinExistence type="predicted"/>
<dbReference type="Proteomes" id="UP001338137">
    <property type="component" value="Unassembled WGS sequence"/>
</dbReference>
<comment type="caution">
    <text evidence="1">The sequence shown here is derived from an EMBL/GenBank/DDBJ whole genome shotgun (WGS) entry which is preliminary data.</text>
</comment>
<reference evidence="1 2" key="1">
    <citation type="submission" date="2023-03" db="EMBL/GenBank/DDBJ databases">
        <title>Bacillus Genome Sequencing.</title>
        <authorList>
            <person name="Dunlap C."/>
        </authorList>
    </citation>
    <scope>NUCLEOTIDE SEQUENCE [LARGE SCALE GENOMIC DNA]</scope>
    <source>
        <strain evidence="1 2">BD-533</strain>
    </source>
</reference>
<accession>A0ABU6GD21</accession>
<gene>
    <name evidence="1" type="ORF">P4I72_29025</name>
</gene>
<dbReference type="EMBL" id="JARLKY010000087">
    <property type="protein sequence ID" value="MEC0231147.1"/>
    <property type="molecule type" value="Genomic_DNA"/>
</dbReference>
<keyword evidence="2" id="KW-1185">Reference proteome</keyword>
<dbReference type="RefSeq" id="WP_326075080.1">
    <property type="nucleotide sequence ID" value="NZ_JARLKY010000087.1"/>
</dbReference>